<feature type="chain" id="PRO_5044806575" description="Crinkler effector protein N-terminal domain-containing protein" evidence="4">
    <location>
        <begin position="20"/>
        <end position="294"/>
    </location>
</feature>
<dbReference type="GO" id="GO:0043657">
    <property type="term" value="C:host cell"/>
    <property type="evidence" value="ECO:0007669"/>
    <property type="project" value="UniProtKB-SubCell"/>
</dbReference>
<keyword evidence="4" id="KW-0732">Signal</keyword>
<dbReference type="InterPro" id="IPR045379">
    <property type="entry name" value="Crinkler_N"/>
</dbReference>
<evidence type="ECO:0000256" key="1">
    <source>
        <dbReference type="ARBA" id="ARBA00004340"/>
    </source>
</evidence>
<organism evidence="6 7">
    <name type="scientific">Phytophthora oleae</name>
    <dbReference type="NCBI Taxonomy" id="2107226"/>
    <lineage>
        <taxon>Eukaryota</taxon>
        <taxon>Sar</taxon>
        <taxon>Stramenopiles</taxon>
        <taxon>Oomycota</taxon>
        <taxon>Peronosporomycetes</taxon>
        <taxon>Peronosporales</taxon>
        <taxon>Peronosporaceae</taxon>
        <taxon>Phytophthora</taxon>
    </lineage>
</organism>
<dbReference type="EMBL" id="JBIMZQ010000054">
    <property type="protein sequence ID" value="KAL3658394.1"/>
    <property type="molecule type" value="Genomic_DNA"/>
</dbReference>
<proteinExistence type="predicted"/>
<comment type="subcellular location">
    <subcellularLocation>
        <location evidence="1">Host cell</location>
    </subcellularLocation>
    <subcellularLocation>
        <location evidence="2">Secreted</location>
    </subcellularLocation>
</comment>
<dbReference type="GO" id="GO:0005576">
    <property type="term" value="C:extracellular region"/>
    <property type="evidence" value="ECO:0007669"/>
    <property type="project" value="UniProtKB-SubCell"/>
</dbReference>
<keyword evidence="7" id="KW-1185">Reference proteome</keyword>
<evidence type="ECO:0000313" key="6">
    <source>
        <dbReference type="EMBL" id="KAL3658394.1"/>
    </source>
</evidence>
<comment type="caution">
    <text evidence="6">The sequence shown here is derived from an EMBL/GenBank/DDBJ whole genome shotgun (WGS) entry which is preliminary data.</text>
</comment>
<evidence type="ECO:0000256" key="4">
    <source>
        <dbReference type="SAM" id="SignalP"/>
    </source>
</evidence>
<name>A0ABD3EW56_9STRA</name>
<dbReference type="Proteomes" id="UP001632037">
    <property type="component" value="Unassembled WGS sequence"/>
</dbReference>
<evidence type="ECO:0000313" key="7">
    <source>
        <dbReference type="Proteomes" id="UP001632037"/>
    </source>
</evidence>
<dbReference type="AlphaFoldDB" id="A0ABD3EW56"/>
<accession>A0ABD3EW56</accession>
<protein>
    <recommendedName>
        <fullName evidence="5">Crinkler effector protein N-terminal domain-containing protein</fullName>
    </recommendedName>
</protein>
<reference evidence="6 7" key="1">
    <citation type="submission" date="2024-09" db="EMBL/GenBank/DDBJ databases">
        <title>Genome sequencing and assembly of Phytophthora oleae, isolate VK10A, causative agent of rot of olive drupes.</title>
        <authorList>
            <person name="Conti Taguali S."/>
            <person name="Riolo M."/>
            <person name="La Spada F."/>
            <person name="Cacciola S.O."/>
            <person name="Dionisio G."/>
        </authorList>
    </citation>
    <scope>NUCLEOTIDE SEQUENCE [LARGE SCALE GENOMIC DNA]</scope>
    <source>
        <strain evidence="6 7">VK10A</strain>
    </source>
</reference>
<evidence type="ECO:0000256" key="3">
    <source>
        <dbReference type="ARBA" id="ARBA00022525"/>
    </source>
</evidence>
<feature type="signal peptide" evidence="4">
    <location>
        <begin position="1"/>
        <end position="19"/>
    </location>
</feature>
<evidence type="ECO:0000256" key="2">
    <source>
        <dbReference type="ARBA" id="ARBA00004613"/>
    </source>
</evidence>
<dbReference type="Pfam" id="PF20147">
    <property type="entry name" value="Crinkler"/>
    <property type="match status" value="1"/>
</dbReference>
<feature type="domain" description="Crinkler effector protein N-terminal" evidence="5">
    <location>
        <begin position="4"/>
        <end position="117"/>
    </location>
</feature>
<evidence type="ECO:0000259" key="5">
    <source>
        <dbReference type="Pfam" id="PF20147"/>
    </source>
</evidence>
<sequence>MVKLSLVCALLGEAGSAFGVEIDDGEQVWKLKKAIKAEKPNDLKDVDADKLKLILAKTEDGAWLPDDDDLDKMLQTPVDSSKMKELRPSWKLNKEKDPPLFGPNVSLGEEVVHVLVVVPEGARSPENKRKRKRMEDENAPDGWIKAIKDEQVTALPSTCEDLKEHLQRPLHVKVPVNYRLSLIASTKNTTGELSSILEKLFEPEPCELSDITAGIVGSVIDPLMSGSKFTTEDTYHHLWDSLIAGLLKRVSNGRFCRNRNASTSTGLYRPDLCFYYKNSNMCVFRGEEKASGEL</sequence>
<keyword evidence="3" id="KW-0964">Secreted</keyword>
<gene>
    <name evidence="6" type="ORF">V7S43_016530</name>
</gene>